<dbReference type="AlphaFoldDB" id="X1SMG2"/>
<accession>X1SMG2</accession>
<evidence type="ECO:0000256" key="1">
    <source>
        <dbReference type="ARBA" id="ARBA00004418"/>
    </source>
</evidence>
<dbReference type="SUPFAM" id="SSF53850">
    <property type="entry name" value="Periplasmic binding protein-like II"/>
    <property type="match status" value="1"/>
</dbReference>
<sequence length="207" mass="23946">MRFPSLSVKNIDPRFRNPYFDPGHRYSVPYLWGTTGIAVNRNFIKEDEDSWSILWNPKYKGKIAMLNSPDEVMGAALRYLGYPLNTRDPSKLEEARQKLFEQTPLITGYLDCITIRDKLVSNELWAAHIYSGEGMFAADNNEDLEYIIPREAASMWIDCLAIPRDAKHKYTAEVFINYILEPKVSAKIANYLWYANCNLAARDYTDE</sequence>
<proteinExistence type="predicted"/>
<dbReference type="PANTHER" id="PTHR30222">
    <property type="entry name" value="SPERMIDINE/PUTRESCINE-BINDING PERIPLASMIC PROTEIN"/>
    <property type="match status" value="1"/>
</dbReference>
<evidence type="ECO:0000313" key="5">
    <source>
        <dbReference type="EMBL" id="GAI94128.1"/>
    </source>
</evidence>
<gene>
    <name evidence="5" type="ORF">S12H4_38678</name>
</gene>
<dbReference type="GO" id="GO:0015846">
    <property type="term" value="P:polyamine transport"/>
    <property type="evidence" value="ECO:0007669"/>
    <property type="project" value="InterPro"/>
</dbReference>
<dbReference type="Gene3D" id="3.40.190.10">
    <property type="entry name" value="Periplasmic binding protein-like II"/>
    <property type="match status" value="2"/>
</dbReference>
<dbReference type="PRINTS" id="PR00909">
    <property type="entry name" value="SPERMDNBNDNG"/>
</dbReference>
<comment type="caution">
    <text evidence="5">The sequence shown here is derived from an EMBL/GenBank/DDBJ whole genome shotgun (WGS) entry which is preliminary data.</text>
</comment>
<evidence type="ECO:0000256" key="4">
    <source>
        <dbReference type="ARBA" id="ARBA00022764"/>
    </source>
</evidence>
<comment type="subcellular location">
    <subcellularLocation>
        <location evidence="1">Periplasm</location>
    </subcellularLocation>
</comment>
<protein>
    <recommendedName>
        <fullName evidence="6">Spermidine/putrescine ABC transporter substrate-binding protein</fullName>
    </recommendedName>
</protein>
<dbReference type="CDD" id="cd13590">
    <property type="entry name" value="PBP2_PotD_PotF_like"/>
    <property type="match status" value="1"/>
</dbReference>
<dbReference type="EMBL" id="BARW01023304">
    <property type="protein sequence ID" value="GAI94128.1"/>
    <property type="molecule type" value="Genomic_DNA"/>
</dbReference>
<keyword evidence="2" id="KW-0813">Transport</keyword>
<evidence type="ECO:0000256" key="2">
    <source>
        <dbReference type="ARBA" id="ARBA00022448"/>
    </source>
</evidence>
<feature type="non-terminal residue" evidence="5">
    <location>
        <position position="207"/>
    </location>
</feature>
<dbReference type="GO" id="GO:0019808">
    <property type="term" value="F:polyamine binding"/>
    <property type="evidence" value="ECO:0007669"/>
    <property type="project" value="InterPro"/>
</dbReference>
<dbReference type="GO" id="GO:0042597">
    <property type="term" value="C:periplasmic space"/>
    <property type="evidence" value="ECO:0007669"/>
    <property type="project" value="UniProtKB-SubCell"/>
</dbReference>
<reference evidence="5" key="1">
    <citation type="journal article" date="2014" name="Front. Microbiol.">
        <title>High frequency of phylogenetically diverse reductive dehalogenase-homologous genes in deep subseafloor sedimentary metagenomes.</title>
        <authorList>
            <person name="Kawai M."/>
            <person name="Futagami T."/>
            <person name="Toyoda A."/>
            <person name="Takaki Y."/>
            <person name="Nishi S."/>
            <person name="Hori S."/>
            <person name="Arai W."/>
            <person name="Tsubouchi T."/>
            <person name="Morono Y."/>
            <person name="Uchiyama I."/>
            <person name="Ito T."/>
            <person name="Fujiyama A."/>
            <person name="Inagaki F."/>
            <person name="Takami H."/>
        </authorList>
    </citation>
    <scope>NUCLEOTIDE SEQUENCE</scope>
    <source>
        <strain evidence="5">Expedition CK06-06</strain>
    </source>
</reference>
<organism evidence="5">
    <name type="scientific">marine sediment metagenome</name>
    <dbReference type="NCBI Taxonomy" id="412755"/>
    <lineage>
        <taxon>unclassified sequences</taxon>
        <taxon>metagenomes</taxon>
        <taxon>ecological metagenomes</taxon>
    </lineage>
</organism>
<keyword evidence="3" id="KW-0732">Signal</keyword>
<dbReference type="InterPro" id="IPR001188">
    <property type="entry name" value="Sperm_putr-bd"/>
</dbReference>
<name>X1SMG2_9ZZZZ</name>
<evidence type="ECO:0008006" key="6">
    <source>
        <dbReference type="Google" id="ProtNLM"/>
    </source>
</evidence>
<dbReference type="PANTHER" id="PTHR30222:SF17">
    <property type="entry name" value="SPERMIDINE_PUTRESCINE-BINDING PERIPLASMIC PROTEIN"/>
    <property type="match status" value="1"/>
</dbReference>
<evidence type="ECO:0000256" key="3">
    <source>
        <dbReference type="ARBA" id="ARBA00022729"/>
    </source>
</evidence>
<keyword evidence="4" id="KW-0574">Periplasm</keyword>
<dbReference type="Pfam" id="PF13343">
    <property type="entry name" value="SBP_bac_6"/>
    <property type="match status" value="1"/>
</dbReference>